<keyword evidence="5 6" id="KW-0472">Membrane</keyword>
<comment type="subcellular location">
    <subcellularLocation>
        <location evidence="1">Membrane</location>
        <topology evidence="1">Multi-pass membrane protein</topology>
    </subcellularLocation>
</comment>
<evidence type="ECO:0000313" key="8">
    <source>
        <dbReference type="EMBL" id="VDM47050.1"/>
    </source>
</evidence>
<evidence type="ECO:0000256" key="2">
    <source>
        <dbReference type="ARBA" id="ARBA00009045"/>
    </source>
</evidence>
<name>A0A183V4Q9_TOXCA</name>
<gene>
    <name evidence="8" type="ORF">TCNE_LOCUS15729</name>
</gene>
<feature type="transmembrane region" description="Helical" evidence="6">
    <location>
        <begin position="103"/>
        <end position="121"/>
    </location>
</feature>
<dbReference type="InterPro" id="IPR035952">
    <property type="entry name" value="Rhomboid-like_sf"/>
</dbReference>
<evidence type="ECO:0000256" key="4">
    <source>
        <dbReference type="ARBA" id="ARBA00022989"/>
    </source>
</evidence>
<organism evidence="9 10">
    <name type="scientific">Toxocara canis</name>
    <name type="common">Canine roundworm</name>
    <dbReference type="NCBI Taxonomy" id="6265"/>
    <lineage>
        <taxon>Eukaryota</taxon>
        <taxon>Metazoa</taxon>
        <taxon>Ecdysozoa</taxon>
        <taxon>Nematoda</taxon>
        <taxon>Chromadorea</taxon>
        <taxon>Rhabditida</taxon>
        <taxon>Spirurina</taxon>
        <taxon>Ascaridomorpha</taxon>
        <taxon>Ascaridoidea</taxon>
        <taxon>Toxocaridae</taxon>
        <taxon>Toxocara</taxon>
    </lineage>
</organism>
<dbReference type="PANTHER" id="PTHR45840:SF2">
    <property type="entry name" value="PROTEIN RHOMBOID-RELATED"/>
    <property type="match status" value="1"/>
</dbReference>
<keyword evidence="4 6" id="KW-1133">Transmembrane helix</keyword>
<feature type="transmembrane region" description="Helical" evidence="6">
    <location>
        <begin position="54"/>
        <end position="75"/>
    </location>
</feature>
<evidence type="ECO:0000313" key="10">
    <source>
        <dbReference type="WBParaSite" id="TCNE_0001573001-mRNA-1"/>
    </source>
</evidence>
<feature type="transmembrane region" description="Helical" evidence="6">
    <location>
        <begin position="216"/>
        <end position="237"/>
    </location>
</feature>
<feature type="transmembrane region" description="Helical" evidence="6">
    <location>
        <begin position="249"/>
        <end position="269"/>
    </location>
</feature>
<protein>
    <submittedName>
        <fullName evidence="10">Rhomboid domain-containing protein</fullName>
    </submittedName>
</protein>
<dbReference type="WBParaSite" id="TCNE_0001573001-mRNA-1">
    <property type="protein sequence ID" value="TCNE_0001573001-mRNA-1"/>
    <property type="gene ID" value="TCNE_0001573001"/>
</dbReference>
<reference evidence="10" key="1">
    <citation type="submission" date="2016-06" db="UniProtKB">
        <authorList>
            <consortium name="WormBaseParasite"/>
        </authorList>
    </citation>
    <scope>IDENTIFICATION</scope>
</reference>
<dbReference type="Proteomes" id="UP000050794">
    <property type="component" value="Unassembled WGS sequence"/>
</dbReference>
<dbReference type="Pfam" id="PF01694">
    <property type="entry name" value="Rhomboid"/>
    <property type="match status" value="1"/>
</dbReference>
<evidence type="ECO:0000259" key="7">
    <source>
        <dbReference type="Pfam" id="PF01694"/>
    </source>
</evidence>
<accession>A0A183V4Q9</accession>
<dbReference type="AlphaFoldDB" id="A0A183V4Q9"/>
<feature type="transmembrane region" description="Helical" evidence="6">
    <location>
        <begin position="156"/>
        <end position="176"/>
    </location>
</feature>
<dbReference type="GO" id="GO:0004252">
    <property type="term" value="F:serine-type endopeptidase activity"/>
    <property type="evidence" value="ECO:0007669"/>
    <property type="project" value="InterPro"/>
</dbReference>
<dbReference type="InterPro" id="IPR022764">
    <property type="entry name" value="Peptidase_S54_rhomboid_dom"/>
</dbReference>
<feature type="domain" description="Peptidase S54 rhomboid" evidence="7">
    <location>
        <begin position="106"/>
        <end position="238"/>
    </location>
</feature>
<dbReference type="EMBL" id="UYWY01023058">
    <property type="protein sequence ID" value="VDM47050.1"/>
    <property type="molecule type" value="Genomic_DNA"/>
</dbReference>
<evidence type="ECO:0000313" key="9">
    <source>
        <dbReference type="Proteomes" id="UP000050794"/>
    </source>
</evidence>
<dbReference type="SUPFAM" id="SSF144091">
    <property type="entry name" value="Rhomboid-like"/>
    <property type="match status" value="1"/>
</dbReference>
<dbReference type="GO" id="GO:0016020">
    <property type="term" value="C:membrane"/>
    <property type="evidence" value="ECO:0007669"/>
    <property type="project" value="UniProtKB-SubCell"/>
</dbReference>
<dbReference type="Gene3D" id="1.20.1540.10">
    <property type="entry name" value="Rhomboid-like"/>
    <property type="match status" value="1"/>
</dbReference>
<feature type="transmembrane region" description="Helical" evidence="6">
    <location>
        <begin position="183"/>
        <end position="204"/>
    </location>
</feature>
<feature type="transmembrane region" description="Helical" evidence="6">
    <location>
        <begin position="133"/>
        <end position="150"/>
    </location>
</feature>
<sequence length="272" mass="30138">MRNQNTTNSLPLLHPIFKYSKHHRPIKIPMVYSGNDLSISKAPHSNIPSIKCSVTAIFIPAVVSIQIALFIYYSFLFHTVPSLSRPIPLESIFVFRSDSKHQVWRWWHLLFNVSVELLIGVPLEINIGTLRTSIVYISGVLAGSLVTAIFEHGVSLMGASGGVYALLALHIANVLFSVDHVDCALCWIVVAVFVASCDTAFAIFDHYTAAKFVVKHTAYSTHLVGAIAGFSLGVILLRRTDEKYPHRSVYWVAFAFYALLMLSAIAYNVCAV</sequence>
<evidence type="ECO:0000256" key="1">
    <source>
        <dbReference type="ARBA" id="ARBA00004141"/>
    </source>
</evidence>
<dbReference type="PANTHER" id="PTHR45840">
    <property type="entry name" value="RHOMBOID-RELATED PROTEIN"/>
    <property type="match status" value="1"/>
</dbReference>
<dbReference type="InterPro" id="IPR051739">
    <property type="entry name" value="Rhomboid_IM_Serine_Proteases"/>
</dbReference>
<keyword evidence="9" id="KW-1185">Reference proteome</keyword>
<evidence type="ECO:0000256" key="6">
    <source>
        <dbReference type="SAM" id="Phobius"/>
    </source>
</evidence>
<evidence type="ECO:0000256" key="5">
    <source>
        <dbReference type="ARBA" id="ARBA00023136"/>
    </source>
</evidence>
<evidence type="ECO:0000256" key="3">
    <source>
        <dbReference type="ARBA" id="ARBA00022692"/>
    </source>
</evidence>
<comment type="similarity">
    <text evidence="2">Belongs to the peptidase S54 family.</text>
</comment>
<keyword evidence="3 6" id="KW-0812">Transmembrane</keyword>
<proteinExistence type="inferred from homology"/>
<reference evidence="8 9" key="2">
    <citation type="submission" date="2018-11" db="EMBL/GenBank/DDBJ databases">
        <authorList>
            <consortium name="Pathogen Informatics"/>
        </authorList>
    </citation>
    <scope>NUCLEOTIDE SEQUENCE [LARGE SCALE GENOMIC DNA]</scope>
</reference>